<accession>A7SKG5</accession>
<name>A7SKG5_NEMVE</name>
<proteinExistence type="predicted"/>
<gene>
    <name evidence="2" type="ORF">NEMVEDRAFT_v1g121633</name>
</gene>
<dbReference type="InParanoid" id="A7SKG5"/>
<dbReference type="EMBL" id="DS469687">
    <property type="protein sequence ID" value="EDO35802.1"/>
    <property type="molecule type" value="Genomic_DNA"/>
</dbReference>
<feature type="region of interest" description="Disordered" evidence="1">
    <location>
        <begin position="34"/>
        <end position="53"/>
    </location>
</feature>
<keyword evidence="3" id="KW-1185">Reference proteome</keyword>
<protein>
    <submittedName>
        <fullName evidence="2">Uncharacterized protein</fullName>
    </submittedName>
</protein>
<evidence type="ECO:0000256" key="1">
    <source>
        <dbReference type="SAM" id="MobiDB-lite"/>
    </source>
</evidence>
<dbReference type="HOGENOM" id="CLU_3071078_0_0_1"/>
<evidence type="ECO:0000313" key="2">
    <source>
        <dbReference type="EMBL" id="EDO35802.1"/>
    </source>
</evidence>
<sequence>MHPYKQNGKTLYAPIQAEWKDPLCTHTSRMVRPSMHPYKQNGKTPYAPIQAEW</sequence>
<dbReference type="AlphaFoldDB" id="A7SKG5"/>
<organism evidence="2 3">
    <name type="scientific">Nematostella vectensis</name>
    <name type="common">Starlet sea anemone</name>
    <dbReference type="NCBI Taxonomy" id="45351"/>
    <lineage>
        <taxon>Eukaryota</taxon>
        <taxon>Metazoa</taxon>
        <taxon>Cnidaria</taxon>
        <taxon>Anthozoa</taxon>
        <taxon>Hexacorallia</taxon>
        <taxon>Actiniaria</taxon>
        <taxon>Edwardsiidae</taxon>
        <taxon>Nematostella</taxon>
    </lineage>
</organism>
<evidence type="ECO:0000313" key="3">
    <source>
        <dbReference type="Proteomes" id="UP000001593"/>
    </source>
</evidence>
<reference evidence="2 3" key="1">
    <citation type="journal article" date="2007" name="Science">
        <title>Sea anemone genome reveals ancestral eumetazoan gene repertoire and genomic organization.</title>
        <authorList>
            <person name="Putnam N.H."/>
            <person name="Srivastava M."/>
            <person name="Hellsten U."/>
            <person name="Dirks B."/>
            <person name="Chapman J."/>
            <person name="Salamov A."/>
            <person name="Terry A."/>
            <person name="Shapiro H."/>
            <person name="Lindquist E."/>
            <person name="Kapitonov V.V."/>
            <person name="Jurka J."/>
            <person name="Genikhovich G."/>
            <person name="Grigoriev I.V."/>
            <person name="Lucas S.M."/>
            <person name="Steele R.E."/>
            <person name="Finnerty J.R."/>
            <person name="Technau U."/>
            <person name="Martindale M.Q."/>
            <person name="Rokhsar D.S."/>
        </authorList>
    </citation>
    <scope>NUCLEOTIDE SEQUENCE [LARGE SCALE GENOMIC DNA]</scope>
    <source>
        <strain evidence="3">CH2 X CH6</strain>
    </source>
</reference>
<dbReference type="Proteomes" id="UP000001593">
    <property type="component" value="Unassembled WGS sequence"/>
</dbReference>